<evidence type="ECO:0000259" key="4">
    <source>
        <dbReference type="PROSITE" id="PS51077"/>
    </source>
</evidence>
<dbReference type="InterPro" id="IPR036390">
    <property type="entry name" value="WH_DNA-bd_sf"/>
</dbReference>
<dbReference type="RefSeq" id="WP_212555080.1">
    <property type="nucleotide sequence ID" value="NZ_JAGXOE010000089.1"/>
</dbReference>
<evidence type="ECO:0000256" key="2">
    <source>
        <dbReference type="ARBA" id="ARBA00023125"/>
    </source>
</evidence>
<dbReference type="Pfam" id="PF01614">
    <property type="entry name" value="IclR_C"/>
    <property type="match status" value="1"/>
</dbReference>
<dbReference type="SUPFAM" id="SSF55781">
    <property type="entry name" value="GAF domain-like"/>
    <property type="match status" value="1"/>
</dbReference>
<dbReference type="InterPro" id="IPR050707">
    <property type="entry name" value="HTH_MetabolicPath_Reg"/>
</dbReference>
<keyword evidence="1" id="KW-0805">Transcription regulation</keyword>
<evidence type="ECO:0000313" key="7">
    <source>
        <dbReference type="Proteomes" id="UP000676853"/>
    </source>
</evidence>
<dbReference type="Gene3D" id="1.10.10.10">
    <property type="entry name" value="Winged helix-like DNA-binding domain superfamily/Winged helix DNA-binding domain"/>
    <property type="match status" value="1"/>
</dbReference>
<feature type="domain" description="IclR-ED" evidence="5">
    <location>
        <begin position="70"/>
        <end position="253"/>
    </location>
</feature>
<dbReference type="PANTHER" id="PTHR30136:SF35">
    <property type="entry name" value="HTH-TYPE TRANSCRIPTIONAL REGULATOR RV1719"/>
    <property type="match status" value="1"/>
</dbReference>
<protein>
    <submittedName>
        <fullName evidence="6">IclR family transcriptional regulator</fullName>
    </submittedName>
</protein>
<dbReference type="PROSITE" id="PS51077">
    <property type="entry name" value="HTH_ICLR"/>
    <property type="match status" value="1"/>
</dbReference>
<keyword evidence="7" id="KW-1185">Reference proteome</keyword>
<dbReference type="Gene3D" id="3.30.450.40">
    <property type="match status" value="1"/>
</dbReference>
<dbReference type="PANTHER" id="PTHR30136">
    <property type="entry name" value="HELIX-TURN-HELIX TRANSCRIPTIONAL REGULATOR, ICLR FAMILY"/>
    <property type="match status" value="1"/>
</dbReference>
<sequence length="258" mass="28244">MRNRPTYGQSSVDNALLLLHILRDQGVVTVSQAAELLGVARSTAHRLLAMLVYRDFAVENEDHKYLPGPSLYVAAVENRPTGEYNRRLRPIMSSICADTGETVQLAVRTGRWVRFIATVESSQTIRVGDRRGVALPARLTATGRAMLVDLSPAHLRRLYQGQGNDTEAGLGDAQWQRLLRDVESTRHRGFAVNDEDTESDLVAVGIGVRDADGRIGAALSVAAPKTRLGSSRVRDLGDYLLGRADALRLPTVHDPDAR</sequence>
<dbReference type="PROSITE" id="PS51078">
    <property type="entry name" value="ICLR_ED"/>
    <property type="match status" value="1"/>
</dbReference>
<dbReference type="InterPro" id="IPR036388">
    <property type="entry name" value="WH-like_DNA-bd_sf"/>
</dbReference>
<accession>A0ABS5NHZ9</accession>
<dbReference type="InterPro" id="IPR029016">
    <property type="entry name" value="GAF-like_dom_sf"/>
</dbReference>
<dbReference type="Proteomes" id="UP000676853">
    <property type="component" value="Unassembled WGS sequence"/>
</dbReference>
<reference evidence="6 7" key="1">
    <citation type="submission" date="2021-04" db="EMBL/GenBank/DDBJ databases">
        <title>Whole genome sequence analysis of a thiophenic sulfur metabolizing bacteria.</title>
        <authorList>
            <person name="Akhtar N."/>
            <person name="Akram J."/>
            <person name="Aslam A."/>
        </authorList>
    </citation>
    <scope>NUCLEOTIDE SEQUENCE [LARGE SCALE GENOMIC DNA]</scope>
    <source>
        <strain evidence="6 7">3OW</strain>
    </source>
</reference>
<evidence type="ECO:0000313" key="6">
    <source>
        <dbReference type="EMBL" id="MBS4103905.1"/>
    </source>
</evidence>
<dbReference type="EMBL" id="JAGXOE010000089">
    <property type="protein sequence ID" value="MBS4103905.1"/>
    <property type="molecule type" value="Genomic_DNA"/>
</dbReference>
<name>A0ABS5NHZ9_TSUPA</name>
<keyword evidence="2" id="KW-0238">DNA-binding</keyword>
<keyword evidence="3" id="KW-0804">Transcription</keyword>
<comment type="caution">
    <text evidence="6">The sequence shown here is derived from an EMBL/GenBank/DDBJ whole genome shotgun (WGS) entry which is preliminary data.</text>
</comment>
<gene>
    <name evidence="6" type="ORF">KFZ73_22005</name>
</gene>
<dbReference type="SUPFAM" id="SSF46785">
    <property type="entry name" value="Winged helix' DNA-binding domain"/>
    <property type="match status" value="1"/>
</dbReference>
<dbReference type="InterPro" id="IPR005471">
    <property type="entry name" value="Tscrpt_reg_IclR_N"/>
</dbReference>
<evidence type="ECO:0000256" key="1">
    <source>
        <dbReference type="ARBA" id="ARBA00023015"/>
    </source>
</evidence>
<organism evidence="6 7">
    <name type="scientific">Tsukamurella paurometabola</name>
    <name type="common">Corynebacterium paurometabolum</name>
    <dbReference type="NCBI Taxonomy" id="2061"/>
    <lineage>
        <taxon>Bacteria</taxon>
        <taxon>Bacillati</taxon>
        <taxon>Actinomycetota</taxon>
        <taxon>Actinomycetes</taxon>
        <taxon>Mycobacteriales</taxon>
        <taxon>Tsukamurellaceae</taxon>
        <taxon>Tsukamurella</taxon>
    </lineage>
</organism>
<evidence type="ECO:0000259" key="5">
    <source>
        <dbReference type="PROSITE" id="PS51078"/>
    </source>
</evidence>
<evidence type="ECO:0000256" key="3">
    <source>
        <dbReference type="ARBA" id="ARBA00023163"/>
    </source>
</evidence>
<dbReference type="InterPro" id="IPR014757">
    <property type="entry name" value="Tscrpt_reg_IclR_C"/>
</dbReference>
<proteinExistence type="predicted"/>
<feature type="domain" description="HTH iclR-type" evidence="4">
    <location>
        <begin position="9"/>
        <end position="69"/>
    </location>
</feature>
<dbReference type="Pfam" id="PF09339">
    <property type="entry name" value="HTH_IclR"/>
    <property type="match status" value="1"/>
</dbReference>